<evidence type="ECO:0000313" key="2">
    <source>
        <dbReference type="EMBL" id="KAF0324952.1"/>
    </source>
</evidence>
<organism evidence="2 3">
    <name type="scientific">Colletotrichum asianum</name>
    <dbReference type="NCBI Taxonomy" id="702518"/>
    <lineage>
        <taxon>Eukaryota</taxon>
        <taxon>Fungi</taxon>
        <taxon>Dikarya</taxon>
        <taxon>Ascomycota</taxon>
        <taxon>Pezizomycotina</taxon>
        <taxon>Sordariomycetes</taxon>
        <taxon>Hypocreomycetidae</taxon>
        <taxon>Glomerellales</taxon>
        <taxon>Glomerellaceae</taxon>
        <taxon>Colletotrichum</taxon>
        <taxon>Colletotrichum gloeosporioides species complex</taxon>
    </lineage>
</organism>
<sequence length="239" mass="25505">MSDIQTSIASFAHRNIPTRTQVTSEWDISLPSRSGSRAIKPSQRGEQSQTSNPAAQRSPVAAANGIFSRCDESLGSLSFAKTHPPTSTQGTISPAKSLSNHTVKSTIHAPIIAGQCNAVCDFSSPTAKTISALEINLQKRSKQLAQHGPILATARMSMSINPCGVFPLLAHPRMSRGPAILFPRVGHLHICPLLDGIVRAARVPYLTSPCRCVTCHLPTARHLKVVALLPSTAKNVSHC</sequence>
<protein>
    <submittedName>
        <fullName evidence="2">Uncharacterized protein</fullName>
    </submittedName>
</protein>
<name>A0A8H3ZRI6_9PEZI</name>
<gene>
    <name evidence="2" type="ORF">GQ607_007845</name>
</gene>
<feature type="compositionally biased region" description="Polar residues" evidence="1">
    <location>
        <begin position="84"/>
        <end position="99"/>
    </location>
</feature>
<evidence type="ECO:0000256" key="1">
    <source>
        <dbReference type="SAM" id="MobiDB-lite"/>
    </source>
</evidence>
<feature type="compositionally biased region" description="Polar residues" evidence="1">
    <location>
        <begin position="23"/>
        <end position="35"/>
    </location>
</feature>
<evidence type="ECO:0000313" key="3">
    <source>
        <dbReference type="Proteomes" id="UP000434172"/>
    </source>
</evidence>
<dbReference type="EMBL" id="WOWK01000040">
    <property type="protein sequence ID" value="KAF0324952.1"/>
    <property type="molecule type" value="Genomic_DNA"/>
</dbReference>
<feature type="region of interest" description="Disordered" evidence="1">
    <location>
        <begin position="23"/>
        <end position="59"/>
    </location>
</feature>
<proteinExistence type="predicted"/>
<accession>A0A8H3ZRI6</accession>
<feature type="compositionally biased region" description="Polar residues" evidence="1">
    <location>
        <begin position="44"/>
        <end position="55"/>
    </location>
</feature>
<reference evidence="2 3" key="1">
    <citation type="submission" date="2019-12" db="EMBL/GenBank/DDBJ databases">
        <title>A genome sequence resource for the geographically widespread anthracnose pathogen Colletotrichum asianum.</title>
        <authorList>
            <person name="Meng Y."/>
        </authorList>
    </citation>
    <scope>NUCLEOTIDE SEQUENCE [LARGE SCALE GENOMIC DNA]</scope>
    <source>
        <strain evidence="2 3">ICMP 18580</strain>
    </source>
</reference>
<keyword evidence="3" id="KW-1185">Reference proteome</keyword>
<comment type="caution">
    <text evidence="2">The sequence shown here is derived from an EMBL/GenBank/DDBJ whole genome shotgun (WGS) entry which is preliminary data.</text>
</comment>
<feature type="region of interest" description="Disordered" evidence="1">
    <location>
        <begin position="78"/>
        <end position="99"/>
    </location>
</feature>
<dbReference type="AlphaFoldDB" id="A0A8H3ZRI6"/>
<dbReference type="Proteomes" id="UP000434172">
    <property type="component" value="Unassembled WGS sequence"/>
</dbReference>